<name>A0A835ZMG0_SHEEP</name>
<feature type="chain" id="PRO_5032858201" evidence="15">
    <location>
        <begin position="25"/>
        <end position="246"/>
    </location>
</feature>
<evidence type="ECO:0000256" key="4">
    <source>
        <dbReference type="ARBA" id="ARBA00022679"/>
    </source>
</evidence>
<dbReference type="PANTHER" id="PTHR45906:SF6">
    <property type="entry name" value="ALPHA-N-ACETYLGALACTOSAMINIDE ALPHA-2,6-SIALYLTRANSFERASE 6"/>
    <property type="match status" value="1"/>
</dbReference>
<evidence type="ECO:0000313" key="17">
    <source>
        <dbReference type="Proteomes" id="UP000664991"/>
    </source>
</evidence>
<dbReference type="PANTHER" id="PTHR45906">
    <property type="entry name" value="ALPHA-N-ACETYL-NEURAMINYL-2,3-BETA-GALACTOSYL-1, 3-N-ACETYL-GALACTOSAMINIDE ALPHA-2,6-SIALYLTRANSFERASE-LIKE"/>
    <property type="match status" value="1"/>
</dbReference>
<comment type="similarity">
    <text evidence="2">Belongs to the glycosyltransferase 29 family.</text>
</comment>
<evidence type="ECO:0000256" key="9">
    <source>
        <dbReference type="ARBA" id="ARBA00023034"/>
    </source>
</evidence>
<dbReference type="GO" id="GO:0009311">
    <property type="term" value="P:oligosaccharide metabolic process"/>
    <property type="evidence" value="ECO:0007669"/>
    <property type="project" value="TreeGrafter"/>
</dbReference>
<keyword evidence="4" id="KW-0808">Transferase</keyword>
<keyword evidence="15" id="KW-0732">Signal</keyword>
<dbReference type="AlphaFoldDB" id="A0A835ZMG0"/>
<accession>A0A835ZMG0</accession>
<comment type="subcellular location">
    <subcellularLocation>
        <location evidence="1">Golgi apparatus membrane</location>
        <topology evidence="1">Single-pass type II membrane protein</topology>
    </subcellularLocation>
</comment>
<dbReference type="InterPro" id="IPR038578">
    <property type="entry name" value="GT29-like_sf"/>
</dbReference>
<evidence type="ECO:0000256" key="2">
    <source>
        <dbReference type="ARBA" id="ARBA00006003"/>
    </source>
</evidence>
<evidence type="ECO:0000256" key="7">
    <source>
        <dbReference type="ARBA" id="ARBA00022981"/>
    </source>
</evidence>
<keyword evidence="6" id="KW-0735">Signal-anchor</keyword>
<evidence type="ECO:0000313" key="16">
    <source>
        <dbReference type="EMBL" id="KAG5197477.1"/>
    </source>
</evidence>
<organism evidence="16 17">
    <name type="scientific">Ovis aries</name>
    <name type="common">Sheep</name>
    <dbReference type="NCBI Taxonomy" id="9940"/>
    <lineage>
        <taxon>Eukaryota</taxon>
        <taxon>Metazoa</taxon>
        <taxon>Chordata</taxon>
        <taxon>Craniata</taxon>
        <taxon>Vertebrata</taxon>
        <taxon>Euteleostomi</taxon>
        <taxon>Mammalia</taxon>
        <taxon>Eutheria</taxon>
        <taxon>Laurasiatheria</taxon>
        <taxon>Artiodactyla</taxon>
        <taxon>Ruminantia</taxon>
        <taxon>Pecora</taxon>
        <taxon>Bovidae</taxon>
        <taxon>Caprinae</taxon>
        <taxon>Ovis</taxon>
    </lineage>
</organism>
<keyword evidence="7" id="KW-0730">Sialic acid</keyword>
<keyword evidence="3" id="KW-0328">Glycosyltransferase</keyword>
<dbReference type="Pfam" id="PF00777">
    <property type="entry name" value="Glyco_transf_29"/>
    <property type="match status" value="1"/>
</dbReference>
<dbReference type="GO" id="GO:0001665">
    <property type="term" value="F:alpha-N-acetylgalactosaminide alpha-2,6-sialyltransferase activity"/>
    <property type="evidence" value="ECO:0007669"/>
    <property type="project" value="TreeGrafter"/>
</dbReference>
<keyword evidence="13" id="KW-0325">Glycoprotein</keyword>
<proteinExistence type="inferred from homology"/>
<dbReference type="EMBL" id="JAEMGP010000019">
    <property type="protein sequence ID" value="KAG5197477.1"/>
    <property type="molecule type" value="Genomic_DNA"/>
</dbReference>
<comment type="caution">
    <text evidence="16">The sequence shown here is derived from an EMBL/GenBank/DDBJ whole genome shotgun (WGS) entry which is preliminary data.</text>
</comment>
<evidence type="ECO:0000256" key="12">
    <source>
        <dbReference type="ARBA" id="ARBA00023157"/>
    </source>
</evidence>
<comment type="catalytic activity">
    <reaction evidence="14">
        <text>a ganglioside GM1b (d18:1(4E)) + CMP-N-acetyl-beta-neuraminate = a ganglioside GD1alpha (d18:1(4E)) + CMP + H(+)</text>
        <dbReference type="Rhea" id="RHEA:41968"/>
        <dbReference type="ChEBI" id="CHEBI:15378"/>
        <dbReference type="ChEBI" id="CHEBI:57812"/>
        <dbReference type="ChEBI" id="CHEBI:60377"/>
        <dbReference type="ChEBI" id="CHEBI:78568"/>
        <dbReference type="ChEBI" id="CHEBI:78569"/>
    </reaction>
    <physiologicalReaction direction="left-to-right" evidence="14">
        <dbReference type="Rhea" id="RHEA:41969"/>
    </physiologicalReaction>
</comment>
<keyword evidence="5" id="KW-0812">Transmembrane</keyword>
<evidence type="ECO:0000256" key="6">
    <source>
        <dbReference type="ARBA" id="ARBA00022968"/>
    </source>
</evidence>
<evidence type="ECO:0000256" key="13">
    <source>
        <dbReference type="ARBA" id="ARBA00023180"/>
    </source>
</evidence>
<evidence type="ECO:0000256" key="15">
    <source>
        <dbReference type="SAM" id="SignalP"/>
    </source>
</evidence>
<gene>
    <name evidence="16" type="ORF">JEQ12_008206</name>
</gene>
<dbReference type="GO" id="GO:0001574">
    <property type="term" value="P:ganglioside biosynthetic process"/>
    <property type="evidence" value="ECO:0007669"/>
    <property type="project" value="TreeGrafter"/>
</dbReference>
<protein>
    <submittedName>
        <fullName evidence="16">Uncharacterized protein</fullName>
    </submittedName>
</protein>
<evidence type="ECO:0000256" key="1">
    <source>
        <dbReference type="ARBA" id="ARBA00004323"/>
    </source>
</evidence>
<sequence>MKSQKQWSAVCVILFALITTLTLCSSNSASEVSYYSSLWRQIRQLVNLKKWSQIHQLVNLKKHCPAGATNVIVTSSSHLLGTKLGPEVKQAEGTICMNDTPTTGYSDHLVGNKTTFRVAAHSRVHQPDLRNPFHLLGSPTKMQTPQDRLVRVIQRAGLVFPSMDAYAISLGCTSQSGDLFRSECDHVHIYGMVPPDYCSGPPKALDERVTDTQNEKGNHHHFIRKKRGFSSWAQLYGITFSYPSWT</sequence>
<dbReference type="InterPro" id="IPR001675">
    <property type="entry name" value="Glyco_trans_29"/>
</dbReference>
<feature type="signal peptide" evidence="15">
    <location>
        <begin position="1"/>
        <end position="24"/>
    </location>
</feature>
<evidence type="ECO:0000256" key="3">
    <source>
        <dbReference type="ARBA" id="ARBA00022676"/>
    </source>
</evidence>
<keyword evidence="10" id="KW-0443">Lipid metabolism</keyword>
<dbReference type="GO" id="GO:0000139">
    <property type="term" value="C:Golgi membrane"/>
    <property type="evidence" value="ECO:0007669"/>
    <property type="project" value="UniProtKB-SubCell"/>
</dbReference>
<evidence type="ECO:0000256" key="10">
    <source>
        <dbReference type="ARBA" id="ARBA00023098"/>
    </source>
</evidence>
<keyword evidence="8" id="KW-1133">Transmembrane helix</keyword>
<keyword evidence="12" id="KW-1015">Disulfide bond</keyword>
<reference evidence="16 17" key="1">
    <citation type="submission" date="2020-12" db="EMBL/GenBank/DDBJ databases">
        <title>De novo assembly of Tibetan sheep genome.</title>
        <authorList>
            <person name="Li X."/>
        </authorList>
    </citation>
    <scope>NUCLEOTIDE SEQUENCE [LARGE SCALE GENOMIC DNA]</scope>
    <source>
        <tissue evidence="16">Heart</tissue>
    </source>
</reference>
<dbReference type="Gene3D" id="3.90.1480.20">
    <property type="entry name" value="Glycosyl transferase family 29"/>
    <property type="match status" value="1"/>
</dbReference>
<keyword evidence="11" id="KW-0472">Membrane</keyword>
<evidence type="ECO:0000256" key="5">
    <source>
        <dbReference type="ARBA" id="ARBA00022692"/>
    </source>
</evidence>
<dbReference type="Proteomes" id="UP000664991">
    <property type="component" value="Unassembled WGS sequence"/>
</dbReference>
<evidence type="ECO:0000256" key="14">
    <source>
        <dbReference type="ARBA" id="ARBA00043744"/>
    </source>
</evidence>
<keyword evidence="9" id="KW-0333">Golgi apparatus</keyword>
<evidence type="ECO:0000256" key="8">
    <source>
        <dbReference type="ARBA" id="ARBA00022989"/>
    </source>
</evidence>
<evidence type="ECO:0000256" key="11">
    <source>
        <dbReference type="ARBA" id="ARBA00023136"/>
    </source>
</evidence>